<dbReference type="RefSeq" id="WP_309965663.1">
    <property type="nucleotide sequence ID" value="NZ_JAVDWH010000001.1"/>
</dbReference>
<dbReference type="EC" id="3.2.1.21" evidence="7"/>
<dbReference type="Proteomes" id="UP001257739">
    <property type="component" value="Unassembled WGS sequence"/>
</dbReference>
<dbReference type="Gene3D" id="3.40.50.1700">
    <property type="entry name" value="Glycoside hydrolase family 3 C-terminal domain"/>
    <property type="match status" value="1"/>
</dbReference>
<proteinExistence type="inferred from homology"/>
<feature type="signal peptide" evidence="5">
    <location>
        <begin position="1"/>
        <end position="28"/>
    </location>
</feature>
<dbReference type="InterPro" id="IPR001764">
    <property type="entry name" value="Glyco_hydro_3_N"/>
</dbReference>
<evidence type="ECO:0000256" key="5">
    <source>
        <dbReference type="SAM" id="SignalP"/>
    </source>
</evidence>
<dbReference type="PANTHER" id="PTHR42715">
    <property type="entry name" value="BETA-GLUCOSIDASE"/>
    <property type="match status" value="1"/>
</dbReference>
<dbReference type="InterPro" id="IPR013783">
    <property type="entry name" value="Ig-like_fold"/>
</dbReference>
<evidence type="ECO:0000256" key="4">
    <source>
        <dbReference type="RuleBase" id="RU361161"/>
    </source>
</evidence>
<evidence type="ECO:0000256" key="2">
    <source>
        <dbReference type="ARBA" id="ARBA00022801"/>
    </source>
</evidence>
<comment type="similarity">
    <text evidence="1 4">Belongs to the glycosyl hydrolase 3 family.</text>
</comment>
<reference evidence="7 8" key="1">
    <citation type="submission" date="2023-07" db="EMBL/GenBank/DDBJ databases">
        <title>Sorghum-associated microbial communities from plants grown in Nebraska, USA.</title>
        <authorList>
            <person name="Schachtman D."/>
        </authorList>
    </citation>
    <scope>NUCLEOTIDE SEQUENCE [LARGE SCALE GENOMIC DNA]</scope>
    <source>
        <strain evidence="7 8">BE248</strain>
    </source>
</reference>
<dbReference type="Pfam" id="PF00933">
    <property type="entry name" value="Glyco_hydro_3"/>
    <property type="match status" value="1"/>
</dbReference>
<dbReference type="SUPFAM" id="SSF52279">
    <property type="entry name" value="Beta-D-glucan exohydrolase, C-terminal domain"/>
    <property type="match status" value="1"/>
</dbReference>
<dbReference type="PRINTS" id="PR00133">
    <property type="entry name" value="GLHYDRLASE3"/>
</dbReference>
<feature type="chain" id="PRO_5047258075" evidence="5">
    <location>
        <begin position="29"/>
        <end position="758"/>
    </location>
</feature>
<dbReference type="InterPro" id="IPR036881">
    <property type="entry name" value="Glyco_hydro_3_C_sf"/>
</dbReference>
<evidence type="ECO:0000259" key="6">
    <source>
        <dbReference type="SMART" id="SM01217"/>
    </source>
</evidence>
<evidence type="ECO:0000256" key="3">
    <source>
        <dbReference type="ARBA" id="ARBA00023277"/>
    </source>
</evidence>
<name>A0ABU1UJQ9_9ACTN</name>
<dbReference type="InterPro" id="IPR050288">
    <property type="entry name" value="Cellulose_deg_GH3"/>
</dbReference>
<protein>
    <submittedName>
        <fullName evidence="7">Beta-glucosidase</fullName>
        <ecNumber evidence="7">3.2.1.21</ecNumber>
    </submittedName>
</protein>
<dbReference type="Pfam" id="PF01915">
    <property type="entry name" value="Glyco_hydro_3_C"/>
    <property type="match status" value="1"/>
</dbReference>
<comment type="caution">
    <text evidence="7">The sequence shown here is derived from an EMBL/GenBank/DDBJ whole genome shotgun (WGS) entry which is preliminary data.</text>
</comment>
<keyword evidence="3" id="KW-0119">Carbohydrate metabolism</keyword>
<dbReference type="Pfam" id="PF14310">
    <property type="entry name" value="Fn3-like"/>
    <property type="match status" value="1"/>
</dbReference>
<dbReference type="GO" id="GO:0008422">
    <property type="term" value="F:beta-glucosidase activity"/>
    <property type="evidence" value="ECO:0007669"/>
    <property type="project" value="UniProtKB-EC"/>
</dbReference>
<keyword evidence="5" id="KW-0732">Signal</keyword>
<evidence type="ECO:0000256" key="1">
    <source>
        <dbReference type="ARBA" id="ARBA00005336"/>
    </source>
</evidence>
<dbReference type="Gene3D" id="3.20.20.300">
    <property type="entry name" value="Glycoside hydrolase, family 3, N-terminal domain"/>
    <property type="match status" value="1"/>
</dbReference>
<keyword evidence="2 4" id="KW-0378">Hydrolase</keyword>
<dbReference type="Gene3D" id="2.60.40.10">
    <property type="entry name" value="Immunoglobulins"/>
    <property type="match status" value="1"/>
</dbReference>
<keyword evidence="8" id="KW-1185">Reference proteome</keyword>
<dbReference type="InterPro" id="IPR017853">
    <property type="entry name" value="GH"/>
</dbReference>
<dbReference type="InterPro" id="IPR019800">
    <property type="entry name" value="Glyco_hydro_3_AS"/>
</dbReference>
<evidence type="ECO:0000313" key="8">
    <source>
        <dbReference type="Proteomes" id="UP001257739"/>
    </source>
</evidence>
<evidence type="ECO:0000313" key="7">
    <source>
        <dbReference type="EMBL" id="MDR7085408.1"/>
    </source>
</evidence>
<keyword evidence="4 7" id="KW-0326">Glycosidase</keyword>
<dbReference type="EMBL" id="JAVDWH010000001">
    <property type="protein sequence ID" value="MDR7085408.1"/>
    <property type="molecule type" value="Genomic_DNA"/>
</dbReference>
<organism evidence="7 8">
    <name type="scientific">Aeromicrobium panaciterrae</name>
    <dbReference type="NCBI Taxonomy" id="363861"/>
    <lineage>
        <taxon>Bacteria</taxon>
        <taxon>Bacillati</taxon>
        <taxon>Actinomycetota</taxon>
        <taxon>Actinomycetes</taxon>
        <taxon>Propionibacteriales</taxon>
        <taxon>Nocardioidaceae</taxon>
        <taxon>Aeromicrobium</taxon>
    </lineage>
</organism>
<gene>
    <name evidence="7" type="ORF">J2X11_000247</name>
</gene>
<accession>A0ABU1UJQ9</accession>
<dbReference type="PROSITE" id="PS00775">
    <property type="entry name" value="GLYCOSYL_HYDROL_F3"/>
    <property type="match status" value="1"/>
</dbReference>
<sequence>MRATLENRGGRRLGVLVAALAMAGSALALSPAAAETTTDACSWMDASKTPKVRAQELVAAMTLDDKIQMVTGIGILNPKAPNKGASGVIVGNPRLCLPDLVLNDSSGGIGFNQKGTTAFPQGVTQSSTWNADLIKAYGKVLANEAVAKGVNVILGPGMNMSRNPLAGRNLEYAGEDPHLTTQMGVGLIKGIQSKPGVMADAKHFVLNEQETDRMINSSEVDERTLREMYLPPFVAAVKAGVGSFMCSYNRVDSVYACENKALLTDLLKKEMGFDGFVMSDWGAHFTTADAANAGLDMEMAGDGYAGISQAQPAKWGPKLKAAVEDGSVPQARVDDMIRRIATPMFRLGLFEHPPVTGDAAAKAVATTPQSLAMAKKIAEEGSVLLKNSGKILPLKSSAKKIAVIGLPASTLGAQLSSQGFGSNHVPVFGLHPDVSDPLAALKKRAAVNGTKVSYDTGTVPPLAGLAAKDADAAIVFVGNAEIEGQDRTDLTPRQAYCNPFLEVLQGLVSRCFGIPGDQDALVKAVVEANPNTIVVLQNGGPLAMPWLDSVKAVVENWYPGQVDGDAITSLLFGDSNFSGKLPITFPKQVGDGPLRTPEQFPGVTGTDGIPRSTYSEKLLIGYRWYQAKNIKPLFPFGYGKSYTSFAFSGLKVTPKAGGAATVSVKVTNTGSRSGAEVAQAYVAFPKAAGEPPLQLKAFKKIFLKPGKSASITLTLDRSAFSIWKSGWTVTRGCYKVRVGSSSADLPLAKSIARGGGTC</sequence>
<dbReference type="SMART" id="SM01217">
    <property type="entry name" value="Fn3_like"/>
    <property type="match status" value="1"/>
</dbReference>
<dbReference type="PANTHER" id="PTHR42715:SF10">
    <property type="entry name" value="BETA-GLUCOSIDASE"/>
    <property type="match status" value="1"/>
</dbReference>
<feature type="domain" description="Fibronectin type III-like" evidence="6">
    <location>
        <begin position="676"/>
        <end position="742"/>
    </location>
</feature>
<dbReference type="InterPro" id="IPR026891">
    <property type="entry name" value="Fn3-like"/>
</dbReference>
<dbReference type="InterPro" id="IPR036962">
    <property type="entry name" value="Glyco_hydro_3_N_sf"/>
</dbReference>
<dbReference type="SUPFAM" id="SSF51445">
    <property type="entry name" value="(Trans)glycosidases"/>
    <property type="match status" value="1"/>
</dbReference>
<dbReference type="InterPro" id="IPR002772">
    <property type="entry name" value="Glyco_hydro_3_C"/>
</dbReference>